<proteinExistence type="inferred from homology"/>
<dbReference type="PANTHER" id="PTHR11552:SF115">
    <property type="entry name" value="DEHYDROGENASE XPTC-RELATED"/>
    <property type="match status" value="1"/>
</dbReference>
<organism evidence="3 4">
    <name type="scientific">Madurella fahalii</name>
    <dbReference type="NCBI Taxonomy" id="1157608"/>
    <lineage>
        <taxon>Eukaryota</taxon>
        <taxon>Fungi</taxon>
        <taxon>Dikarya</taxon>
        <taxon>Ascomycota</taxon>
        <taxon>Pezizomycotina</taxon>
        <taxon>Sordariomycetes</taxon>
        <taxon>Sordariomycetidae</taxon>
        <taxon>Sordariales</taxon>
        <taxon>Sordariales incertae sedis</taxon>
        <taxon>Madurella</taxon>
    </lineage>
</organism>
<protein>
    <recommendedName>
        <fullName evidence="2">Glucose-methanol-choline oxidoreductase C-terminal domain-containing protein</fullName>
    </recommendedName>
</protein>
<evidence type="ECO:0000256" key="1">
    <source>
        <dbReference type="ARBA" id="ARBA00010790"/>
    </source>
</evidence>
<dbReference type="Gene3D" id="3.30.560.10">
    <property type="entry name" value="Glucose Oxidase, domain 3"/>
    <property type="match status" value="1"/>
</dbReference>
<comment type="similarity">
    <text evidence="1">Belongs to the GMC oxidoreductase family.</text>
</comment>
<reference evidence="3 4" key="1">
    <citation type="submission" date="2024-09" db="EMBL/GenBank/DDBJ databases">
        <title>Itraconazole resistance in Madurella fahalii resulting from another homologue of gene encoding cytochrome P450 14-alpha sterol demethylase (CYP51).</title>
        <authorList>
            <person name="Yoshioka I."/>
            <person name="Fahal A.H."/>
            <person name="Kaneko S."/>
            <person name="Yaguchi T."/>
        </authorList>
    </citation>
    <scope>NUCLEOTIDE SEQUENCE [LARGE SCALE GENOMIC DNA]</scope>
    <source>
        <strain evidence="3 4">IFM 68171</strain>
    </source>
</reference>
<accession>A0ABQ0G1Y1</accession>
<dbReference type="RefSeq" id="XP_070913500.1">
    <property type="nucleotide sequence ID" value="XM_071057399.1"/>
</dbReference>
<keyword evidence="4" id="KW-1185">Reference proteome</keyword>
<dbReference type="InterPro" id="IPR012132">
    <property type="entry name" value="GMC_OxRdtase"/>
</dbReference>
<dbReference type="Pfam" id="PF05199">
    <property type="entry name" value="GMC_oxred_C"/>
    <property type="match status" value="1"/>
</dbReference>
<dbReference type="InterPro" id="IPR007867">
    <property type="entry name" value="GMC_OxRtase_C"/>
</dbReference>
<comment type="caution">
    <text evidence="3">The sequence shown here is derived from an EMBL/GenBank/DDBJ whole genome shotgun (WGS) entry which is preliminary data.</text>
</comment>
<dbReference type="Proteomes" id="UP001628179">
    <property type="component" value="Unassembled WGS sequence"/>
</dbReference>
<evidence type="ECO:0000313" key="4">
    <source>
        <dbReference type="Proteomes" id="UP001628179"/>
    </source>
</evidence>
<sequence>MESAFATGTRLPAALLHPFSRGTVRLNTTHPAGAAHTGLPLGIQLVDLTLHIIHLRYIRKTIHSLRPSRDSHAIEAAPGLEVQSDEDLEAYVRSTATQLVDLKVHRATGLRIVDAGILPILPSAHLSATIYAVAENIME</sequence>
<gene>
    <name evidence="3" type="ORF">MFIFM68171_01977</name>
</gene>
<feature type="domain" description="Glucose-methanol-choline oxidoreductase C-terminal" evidence="2">
    <location>
        <begin position="101"/>
        <end position="134"/>
    </location>
</feature>
<dbReference type="InterPro" id="IPR036188">
    <property type="entry name" value="FAD/NAD-bd_sf"/>
</dbReference>
<evidence type="ECO:0000313" key="3">
    <source>
        <dbReference type="EMBL" id="GAB1311767.1"/>
    </source>
</evidence>
<dbReference type="GeneID" id="98172722"/>
<evidence type="ECO:0000259" key="2">
    <source>
        <dbReference type="Pfam" id="PF05199"/>
    </source>
</evidence>
<dbReference type="PANTHER" id="PTHR11552">
    <property type="entry name" value="GLUCOSE-METHANOL-CHOLINE GMC OXIDOREDUCTASE"/>
    <property type="match status" value="1"/>
</dbReference>
<dbReference type="SUPFAM" id="SSF54373">
    <property type="entry name" value="FAD-linked reductases, C-terminal domain"/>
    <property type="match status" value="1"/>
</dbReference>
<dbReference type="Gene3D" id="3.50.50.60">
    <property type="entry name" value="FAD/NAD(P)-binding domain"/>
    <property type="match status" value="1"/>
</dbReference>
<dbReference type="EMBL" id="BAAFSV010000001">
    <property type="protein sequence ID" value="GAB1311767.1"/>
    <property type="molecule type" value="Genomic_DNA"/>
</dbReference>
<name>A0ABQ0G1Y1_9PEZI</name>